<organism evidence="2 3">
    <name type="scientific">Maribacter orientalis</name>
    <dbReference type="NCBI Taxonomy" id="228957"/>
    <lineage>
        <taxon>Bacteria</taxon>
        <taxon>Pseudomonadati</taxon>
        <taxon>Bacteroidota</taxon>
        <taxon>Flavobacteriia</taxon>
        <taxon>Flavobacteriales</taxon>
        <taxon>Flavobacteriaceae</taxon>
        <taxon>Maribacter</taxon>
    </lineage>
</organism>
<keyword evidence="3" id="KW-1185">Reference proteome</keyword>
<reference evidence="3" key="1">
    <citation type="submission" date="2016-10" db="EMBL/GenBank/DDBJ databases">
        <authorList>
            <person name="Varghese N."/>
            <person name="Submissions S."/>
        </authorList>
    </citation>
    <scope>NUCLEOTIDE SEQUENCE [LARGE SCALE GENOMIC DNA]</scope>
    <source>
        <strain evidence="3">DSM 16471</strain>
    </source>
</reference>
<gene>
    <name evidence="2" type="ORF">SAMN04488008_106154</name>
</gene>
<dbReference type="Proteomes" id="UP000198990">
    <property type="component" value="Unassembled WGS sequence"/>
</dbReference>
<accession>A0A1H7TUH5</accession>
<keyword evidence="1" id="KW-0732">Signal</keyword>
<sequence length="517" mass="59988">MLNRSIFLVLLIIGSLSGFAQEEPVTYTIGEKFNDKYRYSNMLAIADDGNEGTVVVRAYYTGIILRPKGYFIEHYNKDLELVSEYNYKLKDANFIDAYVRNGQVYLLFLEYSYGNKSYQYEVHRSPFSQFQFTKETILSIESDPVEQPLDRNFYNRNFSSGFTTSILFNDDKSAFAITTHYKKKKVDQHTIYVFNSNLTKLMEHDFSDEVEEKNYAFENILFSKDLQNVYLVGKAYFKKKRFNATERKFQYEMVRISKDSRSVQSFYTPNRFPEALKPIFKGDDLLCIGFYADRKDNRFNGISFFKLSPITLEMETSKFNPFSEQFMLDKFGREDDKAIKDLVFKGMDVTKDGNILFNAEEYFTSSSVQSNSSGGRVMVTRYHHNDIISAKLSSTGDLVWARNINKTEVTQGDGAYASYSAYTKGDTTYFFISTSAENPQQLSDDRIMFKQGLSRNRNVFLIRLDEQGHMTYSKVIDDTEARLPLMVSVPYTDHLKDELTFYAKRGTKKQLVQVAVK</sequence>
<name>A0A1H7TUH5_9FLAO</name>
<feature type="chain" id="PRO_5011788997" evidence="1">
    <location>
        <begin position="21"/>
        <end position="517"/>
    </location>
</feature>
<dbReference type="RefSeq" id="WP_091625455.1">
    <property type="nucleotide sequence ID" value="NZ_FNZN01000006.1"/>
</dbReference>
<feature type="signal peptide" evidence="1">
    <location>
        <begin position="1"/>
        <end position="20"/>
    </location>
</feature>
<protein>
    <submittedName>
        <fullName evidence="2">Uncharacterized protein</fullName>
    </submittedName>
</protein>
<dbReference type="AlphaFoldDB" id="A0A1H7TUH5"/>
<evidence type="ECO:0000313" key="2">
    <source>
        <dbReference type="EMBL" id="SEL88391.1"/>
    </source>
</evidence>
<evidence type="ECO:0000256" key="1">
    <source>
        <dbReference type="SAM" id="SignalP"/>
    </source>
</evidence>
<dbReference type="OrthoDB" id="1403331at2"/>
<evidence type="ECO:0000313" key="3">
    <source>
        <dbReference type="Proteomes" id="UP000198990"/>
    </source>
</evidence>
<dbReference type="EMBL" id="FNZN01000006">
    <property type="protein sequence ID" value="SEL88391.1"/>
    <property type="molecule type" value="Genomic_DNA"/>
</dbReference>
<dbReference type="STRING" id="228957.SAMN04488008_106154"/>
<proteinExistence type="predicted"/>